<evidence type="ECO:0000256" key="4">
    <source>
        <dbReference type="ARBA" id="ARBA00022833"/>
    </source>
</evidence>
<keyword evidence="3" id="KW-0378">Hydrolase</keyword>
<feature type="non-terminal residue" evidence="7">
    <location>
        <position position="187"/>
    </location>
</feature>
<evidence type="ECO:0000256" key="1">
    <source>
        <dbReference type="ARBA" id="ARBA00022670"/>
    </source>
</evidence>
<dbReference type="GO" id="GO:0006508">
    <property type="term" value="P:proteolysis"/>
    <property type="evidence" value="ECO:0007669"/>
    <property type="project" value="UniProtKB-KW"/>
</dbReference>
<accession>X0XE05</accession>
<keyword evidence="2" id="KW-0479">Metal-binding</keyword>
<reference evidence="7" key="1">
    <citation type="journal article" date="2014" name="Front. Microbiol.">
        <title>High frequency of phylogenetically diverse reductive dehalogenase-homologous genes in deep subseafloor sedimentary metagenomes.</title>
        <authorList>
            <person name="Kawai M."/>
            <person name="Futagami T."/>
            <person name="Toyoda A."/>
            <person name="Takaki Y."/>
            <person name="Nishi S."/>
            <person name="Hori S."/>
            <person name="Arai W."/>
            <person name="Tsubouchi T."/>
            <person name="Morono Y."/>
            <person name="Uchiyama I."/>
            <person name="Ito T."/>
            <person name="Fujiyama A."/>
            <person name="Inagaki F."/>
            <person name="Takami H."/>
        </authorList>
    </citation>
    <scope>NUCLEOTIDE SEQUENCE</scope>
    <source>
        <strain evidence="7">Expedition CK06-06</strain>
    </source>
</reference>
<dbReference type="InterPro" id="IPR011096">
    <property type="entry name" value="FTP_domain"/>
</dbReference>
<dbReference type="GO" id="GO:0008237">
    <property type="term" value="F:metallopeptidase activity"/>
    <property type="evidence" value="ECO:0007669"/>
    <property type="project" value="UniProtKB-KW"/>
</dbReference>
<dbReference type="Pfam" id="PF07504">
    <property type="entry name" value="FTP"/>
    <property type="match status" value="1"/>
</dbReference>
<keyword evidence="4" id="KW-0862">Zinc</keyword>
<keyword evidence="1" id="KW-0645">Protease</keyword>
<gene>
    <name evidence="7" type="ORF">S01H1_62508</name>
</gene>
<evidence type="ECO:0000256" key="5">
    <source>
        <dbReference type="ARBA" id="ARBA00023049"/>
    </source>
</evidence>
<sequence>MVCLFAGGLMAAEKRSGRHLDRERSVRDGVERLMRDTGRTTKISMNEAMGTARFIRFEPGSARLSAPRTAPAEKKSRAFLREYGSVFGIENVDTELRAISTRRDAFGGEHAIFKQGYRGVPVFGGEIRAHFDRFGEMTSINGTFLPWLKVTTTASLSADDAAAIAVRTVLRQQLRPEANSVHKMQVG</sequence>
<proteinExistence type="predicted"/>
<evidence type="ECO:0000256" key="2">
    <source>
        <dbReference type="ARBA" id="ARBA00022723"/>
    </source>
</evidence>
<organism evidence="7">
    <name type="scientific">marine sediment metagenome</name>
    <dbReference type="NCBI Taxonomy" id="412755"/>
    <lineage>
        <taxon>unclassified sequences</taxon>
        <taxon>metagenomes</taxon>
        <taxon>ecological metagenomes</taxon>
    </lineage>
</organism>
<evidence type="ECO:0000313" key="7">
    <source>
        <dbReference type="EMBL" id="GAG41414.1"/>
    </source>
</evidence>
<evidence type="ECO:0000256" key="3">
    <source>
        <dbReference type="ARBA" id="ARBA00022801"/>
    </source>
</evidence>
<dbReference type="AlphaFoldDB" id="X0XE05"/>
<dbReference type="GO" id="GO:0046872">
    <property type="term" value="F:metal ion binding"/>
    <property type="evidence" value="ECO:0007669"/>
    <property type="project" value="UniProtKB-KW"/>
</dbReference>
<evidence type="ECO:0000259" key="6">
    <source>
        <dbReference type="Pfam" id="PF07504"/>
    </source>
</evidence>
<keyword evidence="5" id="KW-0482">Metalloprotease</keyword>
<name>X0XE05_9ZZZZ</name>
<protein>
    <recommendedName>
        <fullName evidence="6">FTP domain-containing protein</fullName>
    </recommendedName>
</protein>
<dbReference type="Gene3D" id="3.10.450.490">
    <property type="match status" value="1"/>
</dbReference>
<dbReference type="EMBL" id="BARS01041060">
    <property type="protein sequence ID" value="GAG41414.1"/>
    <property type="molecule type" value="Genomic_DNA"/>
</dbReference>
<comment type="caution">
    <text evidence="7">The sequence shown here is derived from an EMBL/GenBank/DDBJ whole genome shotgun (WGS) entry which is preliminary data.</text>
</comment>
<feature type="domain" description="FTP" evidence="6">
    <location>
        <begin position="95"/>
        <end position="144"/>
    </location>
</feature>